<dbReference type="AlphaFoldDB" id="A0A330L8D4"/>
<dbReference type="EMBL" id="OUNR01000001">
    <property type="protein sequence ID" value="SPP63196.1"/>
    <property type="molecule type" value="Genomic_DNA"/>
</dbReference>
<name>A0A330L8D4_9BACT</name>
<reference evidence="2" key="1">
    <citation type="submission" date="2018-04" db="EMBL/GenBank/DDBJ databases">
        <authorList>
            <person name="Lucker S."/>
            <person name="Sakoula D."/>
        </authorList>
    </citation>
    <scope>NUCLEOTIDE SEQUENCE [LARGE SCALE GENOMIC DNA]</scope>
</reference>
<keyword evidence="2" id="KW-1185">Reference proteome</keyword>
<protein>
    <submittedName>
        <fullName evidence="1">Uncharacterized protein</fullName>
    </submittedName>
</protein>
<evidence type="ECO:0000313" key="1">
    <source>
        <dbReference type="EMBL" id="SPP63196.1"/>
    </source>
</evidence>
<organism evidence="1 2">
    <name type="scientific">Nitrospira lenta</name>
    <dbReference type="NCBI Taxonomy" id="1436998"/>
    <lineage>
        <taxon>Bacteria</taxon>
        <taxon>Pseudomonadati</taxon>
        <taxon>Nitrospirota</taxon>
        <taxon>Nitrospiria</taxon>
        <taxon>Nitrospirales</taxon>
        <taxon>Nitrospiraceae</taxon>
        <taxon>Nitrospira</taxon>
    </lineage>
</organism>
<sequence>MSAVAEKEPMSVDLGGDETACLTKITDALNQITRFTYDLSRPCVREEKRRQATFRAELECDVALEWTCE</sequence>
<proteinExistence type="predicted"/>
<evidence type="ECO:0000313" key="2">
    <source>
        <dbReference type="Proteomes" id="UP000248168"/>
    </source>
</evidence>
<dbReference type="InParanoid" id="A0A330L8D4"/>
<gene>
    <name evidence="1" type="ORF">NITLEN_10282</name>
</gene>
<dbReference type="Proteomes" id="UP000248168">
    <property type="component" value="Unassembled WGS sequence"/>
</dbReference>
<accession>A0A330L8D4</accession>